<reference evidence="1" key="1">
    <citation type="submission" date="2023-07" db="EMBL/GenBank/DDBJ databases">
        <authorList>
            <person name="Kim M."/>
        </authorList>
    </citation>
    <scope>NUCLEOTIDE SEQUENCE</scope>
    <source>
        <strain evidence="1">BIUV-7</strain>
    </source>
</reference>
<evidence type="ECO:0008006" key="3">
    <source>
        <dbReference type="Google" id="ProtNLM"/>
    </source>
</evidence>
<keyword evidence="2" id="KW-1185">Reference proteome</keyword>
<dbReference type="InterPro" id="IPR032710">
    <property type="entry name" value="NTF2-like_dom_sf"/>
</dbReference>
<proteinExistence type="predicted"/>
<accession>A0ABT8YE06</accession>
<dbReference type="SUPFAM" id="SSF54427">
    <property type="entry name" value="NTF2-like"/>
    <property type="match status" value="1"/>
</dbReference>
<protein>
    <recommendedName>
        <fullName evidence="3">DUF4440 domain-containing protein</fullName>
    </recommendedName>
</protein>
<organism evidence="1 2">
    <name type="scientific">Sphingomonas natans</name>
    <dbReference type="NCBI Taxonomy" id="3063330"/>
    <lineage>
        <taxon>Bacteria</taxon>
        <taxon>Pseudomonadati</taxon>
        <taxon>Pseudomonadota</taxon>
        <taxon>Alphaproteobacteria</taxon>
        <taxon>Sphingomonadales</taxon>
        <taxon>Sphingomonadaceae</taxon>
        <taxon>Sphingomonas</taxon>
    </lineage>
</organism>
<dbReference type="RefSeq" id="WP_303546265.1">
    <property type="nucleotide sequence ID" value="NZ_JAUOTP010000011.1"/>
</dbReference>
<dbReference type="EMBL" id="JAUOTP010000011">
    <property type="protein sequence ID" value="MDO6416582.1"/>
    <property type="molecule type" value="Genomic_DNA"/>
</dbReference>
<comment type="caution">
    <text evidence="1">The sequence shown here is derived from an EMBL/GenBank/DDBJ whole genome shotgun (WGS) entry which is preliminary data.</text>
</comment>
<evidence type="ECO:0000313" key="2">
    <source>
        <dbReference type="Proteomes" id="UP001169764"/>
    </source>
</evidence>
<name>A0ABT8YE06_9SPHN</name>
<evidence type="ECO:0000313" key="1">
    <source>
        <dbReference type="EMBL" id="MDO6416582.1"/>
    </source>
</evidence>
<sequence length="195" mass="20530">MIALALAAAVAASQPVEQAERAFAATAQTEGQWTAFRRFMAPGARILTDGPTDAAKFLAPLKDPRVALMWWPARTVTACDGSLAFSTGPWRSARGHGRFLTIWQRQPDGAWKWLYDGGGADDAGGSPAGDTVVATRAACGRLPPPPATPAMLAGGESQDGSLRWSVTKDGAAWRMRVLAAARGTWAIVADRIVGT</sequence>
<dbReference type="Proteomes" id="UP001169764">
    <property type="component" value="Unassembled WGS sequence"/>
</dbReference>
<dbReference type="Gene3D" id="3.10.450.50">
    <property type="match status" value="1"/>
</dbReference>
<gene>
    <name evidence="1" type="ORF">Q4F19_19520</name>
</gene>